<feature type="domain" description="C2H2-type" evidence="2">
    <location>
        <begin position="431"/>
        <end position="456"/>
    </location>
</feature>
<dbReference type="GO" id="GO:0006357">
    <property type="term" value="P:regulation of transcription by RNA polymerase II"/>
    <property type="evidence" value="ECO:0007669"/>
    <property type="project" value="TreeGrafter"/>
</dbReference>
<dbReference type="PANTHER" id="PTHR46179">
    <property type="entry name" value="ZINC FINGER PROTEIN"/>
    <property type="match status" value="1"/>
</dbReference>
<feature type="region of interest" description="Disordered" evidence="1">
    <location>
        <begin position="267"/>
        <end position="299"/>
    </location>
</feature>
<proteinExistence type="predicted"/>
<dbReference type="AlphaFoldDB" id="A0AA38RCS3"/>
<sequence length="554" mass="59249">MGSTAATHPAHAPSSEFYDPDEVVPRGSPIMAARQVILRPSVTPPPSISLPPKISSIPGSRRGKSKGRLVVRPNGGDRMLLEVLDGGRNPDISAIGMVEALPSDDSDGQESTVSEESESSAGSDSGSKGRQSAGRDMDQQPQVEETDNRELSMAATPPNPGSVDVFDLKSLAAGALAFTEIAPAIAETVDAGPTPPITENDVVMQEKRQPGPIPAPLAIYNDIPHLADRPGAAAGPAASYMSPYSEPSLCSPRDSSHVLLAKLDIRSPTMMPGGKGELPPIQLNSPRSDTTGQTPLPSINEQLGDLRQLHENAMDRDGNILHPPFQHSPPATFPRMAMAPRHQGSPPVSPAEGFHRELPSPRYIAGQHPLAPAPPSSSPTFNPYTQYGGPSNGPSFPTRNNTGQSSDPGSESTISGAERMSIDGLTTPGVFHCPWANCTAAPFQTQYLLNSHANVHSSARPHFCPVKGCPRSEGGKGFKRKNEMIRHGLVHESPGYVCPFCPDREHKYPRPDNLQRHVRVHHVDKDNQDPLLREVLAQRADGPSRGRRRRGALP</sequence>
<protein>
    <submittedName>
        <fullName evidence="3">Metallothionein expression activator</fullName>
    </submittedName>
</protein>
<gene>
    <name evidence="3" type="ORF">NKR19_g6812</name>
</gene>
<feature type="region of interest" description="Disordered" evidence="1">
    <location>
        <begin position="40"/>
        <end position="160"/>
    </location>
</feature>
<dbReference type="InterPro" id="IPR036236">
    <property type="entry name" value="Znf_C2H2_sf"/>
</dbReference>
<feature type="compositionally biased region" description="Polar residues" evidence="1">
    <location>
        <begin position="380"/>
        <end position="415"/>
    </location>
</feature>
<feature type="region of interest" description="Disordered" evidence="1">
    <location>
        <begin position="316"/>
        <end position="415"/>
    </location>
</feature>
<evidence type="ECO:0000259" key="2">
    <source>
        <dbReference type="SMART" id="SM00355"/>
    </source>
</evidence>
<accession>A0AA38RCS3</accession>
<dbReference type="Gene3D" id="3.30.160.60">
    <property type="entry name" value="Classic Zinc Finger"/>
    <property type="match status" value="1"/>
</dbReference>
<organism evidence="3 4">
    <name type="scientific">Coniochaeta hoffmannii</name>
    <dbReference type="NCBI Taxonomy" id="91930"/>
    <lineage>
        <taxon>Eukaryota</taxon>
        <taxon>Fungi</taxon>
        <taxon>Dikarya</taxon>
        <taxon>Ascomycota</taxon>
        <taxon>Pezizomycotina</taxon>
        <taxon>Sordariomycetes</taxon>
        <taxon>Sordariomycetidae</taxon>
        <taxon>Coniochaetales</taxon>
        <taxon>Coniochaetaceae</taxon>
        <taxon>Coniochaeta</taxon>
    </lineage>
</organism>
<feature type="domain" description="C2H2-type" evidence="2">
    <location>
        <begin position="496"/>
        <end position="521"/>
    </location>
</feature>
<comment type="caution">
    <text evidence="3">The sequence shown here is derived from an EMBL/GenBank/DDBJ whole genome shotgun (WGS) entry which is preliminary data.</text>
</comment>
<feature type="domain" description="C2H2-type" evidence="2">
    <location>
        <begin position="462"/>
        <end position="491"/>
    </location>
</feature>
<keyword evidence="4" id="KW-1185">Reference proteome</keyword>
<feature type="compositionally biased region" description="Low complexity" evidence="1">
    <location>
        <begin position="119"/>
        <end position="129"/>
    </location>
</feature>
<dbReference type="PANTHER" id="PTHR46179:SF19">
    <property type="entry name" value="C2H2 FINGER DOMAIN TRANSCRIPTION FACTOR (EUROFUNG)-RELATED"/>
    <property type="match status" value="1"/>
</dbReference>
<feature type="compositionally biased region" description="Low complexity" evidence="1">
    <location>
        <begin position="50"/>
        <end position="60"/>
    </location>
</feature>
<dbReference type="Proteomes" id="UP001174691">
    <property type="component" value="Unassembled WGS sequence"/>
</dbReference>
<evidence type="ECO:0000256" key="1">
    <source>
        <dbReference type="SAM" id="MobiDB-lite"/>
    </source>
</evidence>
<dbReference type="SMART" id="SM00355">
    <property type="entry name" value="ZnF_C2H2"/>
    <property type="match status" value="3"/>
</dbReference>
<evidence type="ECO:0000313" key="3">
    <source>
        <dbReference type="EMBL" id="KAJ9143573.1"/>
    </source>
</evidence>
<dbReference type="InterPro" id="IPR013087">
    <property type="entry name" value="Znf_C2H2_type"/>
</dbReference>
<dbReference type="SUPFAM" id="SSF57667">
    <property type="entry name" value="beta-beta-alpha zinc fingers"/>
    <property type="match status" value="1"/>
</dbReference>
<dbReference type="GO" id="GO:0005634">
    <property type="term" value="C:nucleus"/>
    <property type="evidence" value="ECO:0007669"/>
    <property type="project" value="TreeGrafter"/>
</dbReference>
<feature type="compositionally biased region" description="Polar residues" evidence="1">
    <location>
        <begin position="282"/>
        <end position="299"/>
    </location>
</feature>
<dbReference type="InterPro" id="IPR051061">
    <property type="entry name" value="Zinc_finger_trans_reg"/>
</dbReference>
<evidence type="ECO:0000313" key="4">
    <source>
        <dbReference type="Proteomes" id="UP001174691"/>
    </source>
</evidence>
<dbReference type="EMBL" id="JANBVN010000110">
    <property type="protein sequence ID" value="KAJ9143573.1"/>
    <property type="molecule type" value="Genomic_DNA"/>
</dbReference>
<feature type="compositionally biased region" description="Acidic residues" evidence="1">
    <location>
        <begin position="102"/>
        <end position="118"/>
    </location>
</feature>
<reference evidence="3" key="1">
    <citation type="submission" date="2022-07" db="EMBL/GenBank/DDBJ databases">
        <title>Fungi with potential for degradation of polypropylene.</title>
        <authorList>
            <person name="Gostincar C."/>
        </authorList>
    </citation>
    <scope>NUCLEOTIDE SEQUENCE</scope>
    <source>
        <strain evidence="3">EXF-13287</strain>
    </source>
</reference>
<name>A0AA38RCS3_9PEZI</name>
<feature type="region of interest" description="Disordered" evidence="1">
    <location>
        <begin position="1"/>
        <end position="23"/>
    </location>
</feature>